<keyword evidence="10" id="KW-1185">Reference proteome</keyword>
<proteinExistence type="inferred from homology"/>
<evidence type="ECO:0000313" key="9">
    <source>
        <dbReference type="EMBL" id="CAK9254906.1"/>
    </source>
</evidence>
<dbReference type="InterPro" id="IPR001267">
    <property type="entry name" value="Thymidine_kinase"/>
</dbReference>
<keyword evidence="5" id="KW-0547">Nucleotide-binding</keyword>
<keyword evidence="3" id="KW-0237">DNA synthesis</keyword>
<name>A0ABP0VLZ4_9BRYO</name>
<dbReference type="SUPFAM" id="SSF57716">
    <property type="entry name" value="Glucocorticoid receptor-like (DNA-binding domain)"/>
    <property type="match status" value="1"/>
</dbReference>
<accession>A0ABP0VLZ4</accession>
<keyword evidence="4" id="KW-0808">Transferase</keyword>
<dbReference type="EMBL" id="OZ020096">
    <property type="protein sequence ID" value="CAK9254906.1"/>
    <property type="molecule type" value="Genomic_DNA"/>
</dbReference>
<evidence type="ECO:0000256" key="6">
    <source>
        <dbReference type="ARBA" id="ARBA00022777"/>
    </source>
</evidence>
<gene>
    <name evidence="9" type="ORF">CSSPJE1EN1_LOCUS384</name>
</gene>
<dbReference type="Pfam" id="PF00265">
    <property type="entry name" value="TK"/>
    <property type="match status" value="1"/>
</dbReference>
<protein>
    <recommendedName>
        <fullName evidence="2">thymidine kinase</fullName>
        <ecNumber evidence="2">2.7.1.21</ecNumber>
    </recommendedName>
</protein>
<reference evidence="9 10" key="1">
    <citation type="submission" date="2024-02" db="EMBL/GenBank/DDBJ databases">
        <authorList>
            <consortium name="ELIXIR-Norway"/>
            <consortium name="Elixir Norway"/>
        </authorList>
    </citation>
    <scope>NUCLEOTIDE SEQUENCE [LARGE SCALE GENOMIC DNA]</scope>
</reference>
<dbReference type="PROSITE" id="PS00603">
    <property type="entry name" value="TK_CELLULAR_TYPE"/>
    <property type="match status" value="1"/>
</dbReference>
<keyword evidence="6" id="KW-0418">Kinase</keyword>
<keyword evidence="7" id="KW-0067">ATP-binding</keyword>
<evidence type="ECO:0000256" key="3">
    <source>
        <dbReference type="ARBA" id="ARBA00022634"/>
    </source>
</evidence>
<dbReference type="Gene3D" id="3.40.50.300">
    <property type="entry name" value="P-loop containing nucleotide triphosphate hydrolases"/>
    <property type="match status" value="1"/>
</dbReference>
<dbReference type="InterPro" id="IPR027417">
    <property type="entry name" value="P-loop_NTPase"/>
</dbReference>
<sequence>MRLLIRIMRVDASLHMITMETPSFAMKSLHAKSITNRPSPSTRVVFSSCSSRSYYSACCGERALRCCKQYCTGAAVAALKPLPSDMLQAKLRGFSSSRIVRVPDDRISSSCSKSVRGCSDSSTVASNDTSSQDKRHDDANLEFQEGKRQILLRPDGAAAAEDDDEGRLFTVRENVGGGAIHVIMGPMFAGKTTSLLQRVQDARNAGRKVGLVKSNKDTRYGVAAVVSHDGIKLPCLAVSNLAAFRAHVGEAQYKELEVIGIDEAQFFEDLFEFCQSAADVDRKTLIVAGLDGDFLRRRFGSLLDLIPLADSVTKLRACCELCGEPAAFTFRKTVDTETEIIGGADVYMPVCRHHFVSGQIAVETARNVLHVHQASRTSEGADADTNAVSASSF</sequence>
<evidence type="ECO:0000256" key="5">
    <source>
        <dbReference type="ARBA" id="ARBA00022741"/>
    </source>
</evidence>
<evidence type="ECO:0000256" key="2">
    <source>
        <dbReference type="ARBA" id="ARBA00012118"/>
    </source>
</evidence>
<organism evidence="9 10">
    <name type="scientific">Sphagnum jensenii</name>
    <dbReference type="NCBI Taxonomy" id="128206"/>
    <lineage>
        <taxon>Eukaryota</taxon>
        <taxon>Viridiplantae</taxon>
        <taxon>Streptophyta</taxon>
        <taxon>Embryophyta</taxon>
        <taxon>Bryophyta</taxon>
        <taxon>Sphagnophytina</taxon>
        <taxon>Sphagnopsida</taxon>
        <taxon>Sphagnales</taxon>
        <taxon>Sphagnaceae</taxon>
        <taxon>Sphagnum</taxon>
    </lineage>
</organism>
<dbReference type="InterPro" id="IPR020633">
    <property type="entry name" value="Thymidine_kinase_CS"/>
</dbReference>
<evidence type="ECO:0000256" key="7">
    <source>
        <dbReference type="ARBA" id="ARBA00022840"/>
    </source>
</evidence>
<dbReference type="Proteomes" id="UP001497444">
    <property type="component" value="Chromosome 1"/>
</dbReference>
<evidence type="ECO:0000256" key="8">
    <source>
        <dbReference type="RuleBase" id="RU004165"/>
    </source>
</evidence>
<dbReference type="PANTHER" id="PTHR11441:SF0">
    <property type="entry name" value="THYMIDINE KINASE, CYTOSOLIC"/>
    <property type="match status" value="1"/>
</dbReference>
<dbReference type="PANTHER" id="PTHR11441">
    <property type="entry name" value="THYMIDINE KINASE"/>
    <property type="match status" value="1"/>
</dbReference>
<dbReference type="Gene3D" id="3.30.60.20">
    <property type="match status" value="1"/>
</dbReference>
<dbReference type="SUPFAM" id="SSF52540">
    <property type="entry name" value="P-loop containing nucleoside triphosphate hydrolases"/>
    <property type="match status" value="1"/>
</dbReference>
<comment type="similarity">
    <text evidence="1 8">Belongs to the thymidine kinase family.</text>
</comment>
<dbReference type="EC" id="2.7.1.21" evidence="2"/>
<evidence type="ECO:0000256" key="4">
    <source>
        <dbReference type="ARBA" id="ARBA00022679"/>
    </source>
</evidence>
<evidence type="ECO:0000256" key="1">
    <source>
        <dbReference type="ARBA" id="ARBA00007587"/>
    </source>
</evidence>
<evidence type="ECO:0000313" key="10">
    <source>
        <dbReference type="Proteomes" id="UP001497444"/>
    </source>
</evidence>